<keyword evidence="1" id="KW-1133">Transmembrane helix</keyword>
<accession>A0A0G0RI07</accession>
<comment type="caution">
    <text evidence="2">The sequence shown here is derived from an EMBL/GenBank/DDBJ whole genome shotgun (WGS) entry which is preliminary data.</text>
</comment>
<reference evidence="2 3" key="1">
    <citation type="journal article" date="2015" name="Nature">
        <title>rRNA introns, odd ribosomes, and small enigmatic genomes across a large radiation of phyla.</title>
        <authorList>
            <person name="Brown C.T."/>
            <person name="Hug L.A."/>
            <person name="Thomas B.C."/>
            <person name="Sharon I."/>
            <person name="Castelle C.J."/>
            <person name="Singh A."/>
            <person name="Wilkins M.J."/>
            <person name="Williams K.H."/>
            <person name="Banfield J.F."/>
        </authorList>
    </citation>
    <scope>NUCLEOTIDE SEQUENCE [LARGE SCALE GENOMIC DNA]</scope>
</reference>
<evidence type="ECO:0000256" key="1">
    <source>
        <dbReference type="SAM" id="Phobius"/>
    </source>
</evidence>
<feature type="transmembrane region" description="Helical" evidence="1">
    <location>
        <begin position="49"/>
        <end position="68"/>
    </location>
</feature>
<dbReference type="Proteomes" id="UP000034531">
    <property type="component" value="Unassembled WGS sequence"/>
</dbReference>
<protein>
    <submittedName>
        <fullName evidence="2">Uncharacterized protein</fullName>
    </submittedName>
</protein>
<feature type="transmembrane region" description="Helical" evidence="1">
    <location>
        <begin position="26"/>
        <end position="42"/>
    </location>
</feature>
<name>A0A0G0RI07_9BACT</name>
<feature type="transmembrane region" description="Helical" evidence="1">
    <location>
        <begin position="150"/>
        <end position="174"/>
    </location>
</feature>
<evidence type="ECO:0000313" key="2">
    <source>
        <dbReference type="EMBL" id="KKR49501.1"/>
    </source>
</evidence>
<dbReference type="EMBL" id="LBYI01000025">
    <property type="protein sequence ID" value="KKR49501.1"/>
    <property type="molecule type" value="Genomic_DNA"/>
</dbReference>
<keyword evidence="1" id="KW-0812">Transmembrane</keyword>
<gene>
    <name evidence="2" type="ORF">UT84_C0025G0009</name>
</gene>
<feature type="transmembrane region" description="Helical" evidence="1">
    <location>
        <begin position="88"/>
        <end position="107"/>
    </location>
</feature>
<dbReference type="AlphaFoldDB" id="A0A0G0RI07"/>
<proteinExistence type="predicted"/>
<keyword evidence="1" id="KW-0472">Membrane</keyword>
<organism evidence="2 3">
    <name type="scientific">Candidatus Curtissbacteria bacterium GW2011_GWA1_40_16</name>
    <dbReference type="NCBI Taxonomy" id="1618405"/>
    <lineage>
        <taxon>Bacteria</taxon>
        <taxon>Candidatus Curtissiibacteriota</taxon>
    </lineage>
</organism>
<evidence type="ECO:0000313" key="3">
    <source>
        <dbReference type="Proteomes" id="UP000034531"/>
    </source>
</evidence>
<sequence>MAIPSVIVGVVPKATAFILTAVRQPKFLVLALVAVVALLFSLSMGRTKAIASLLSIYGGYALAILFPFRDRLSSLFPEAYQEYIPAGLFVVLYILAYLAISAAAARTHLSPLGLHFHKVILLGIIQIGLIGSVVISLLPSETARSLSGELFPWLGSTYALWGWATASLVALPFLSHR</sequence>
<feature type="transmembrane region" description="Helical" evidence="1">
    <location>
        <begin position="119"/>
        <end position="138"/>
    </location>
</feature>